<gene>
    <name evidence="1" type="ORF">NCGR_LOCUS12564</name>
</gene>
<proteinExistence type="predicted"/>
<dbReference type="OrthoDB" id="693236at2759"/>
<reference evidence="1" key="1">
    <citation type="submission" date="2020-10" db="EMBL/GenBank/DDBJ databases">
        <authorList>
            <person name="Han B."/>
            <person name="Lu T."/>
            <person name="Zhao Q."/>
            <person name="Huang X."/>
            <person name="Zhao Y."/>
        </authorList>
    </citation>
    <scope>NUCLEOTIDE SEQUENCE</scope>
</reference>
<sequence>MAILLSAAYMVSPPPRAASRRQYYGHVRYRTYLVIHRKPPNADAMDEDAHRRWHESFLPSTVIGYSGEPRLLD</sequence>
<dbReference type="AlphaFoldDB" id="A0A811N6Q2"/>
<organism evidence="1 2">
    <name type="scientific">Miscanthus lutarioriparius</name>
    <dbReference type="NCBI Taxonomy" id="422564"/>
    <lineage>
        <taxon>Eukaryota</taxon>
        <taxon>Viridiplantae</taxon>
        <taxon>Streptophyta</taxon>
        <taxon>Embryophyta</taxon>
        <taxon>Tracheophyta</taxon>
        <taxon>Spermatophyta</taxon>
        <taxon>Magnoliopsida</taxon>
        <taxon>Liliopsida</taxon>
        <taxon>Poales</taxon>
        <taxon>Poaceae</taxon>
        <taxon>PACMAD clade</taxon>
        <taxon>Panicoideae</taxon>
        <taxon>Andropogonodae</taxon>
        <taxon>Andropogoneae</taxon>
        <taxon>Saccharinae</taxon>
        <taxon>Miscanthus</taxon>
    </lineage>
</organism>
<evidence type="ECO:0000313" key="2">
    <source>
        <dbReference type="Proteomes" id="UP000604825"/>
    </source>
</evidence>
<accession>A0A811N6Q2</accession>
<protein>
    <submittedName>
        <fullName evidence="1">Uncharacterized protein</fullName>
    </submittedName>
</protein>
<dbReference type="Proteomes" id="UP000604825">
    <property type="component" value="Unassembled WGS sequence"/>
</dbReference>
<name>A0A811N6Q2_9POAL</name>
<comment type="caution">
    <text evidence="1">The sequence shown here is derived from an EMBL/GenBank/DDBJ whole genome shotgun (WGS) entry which is preliminary data.</text>
</comment>
<dbReference type="EMBL" id="CAJGYO010000003">
    <property type="protein sequence ID" value="CAD6218713.1"/>
    <property type="molecule type" value="Genomic_DNA"/>
</dbReference>
<evidence type="ECO:0000313" key="1">
    <source>
        <dbReference type="EMBL" id="CAD6218713.1"/>
    </source>
</evidence>
<keyword evidence="2" id="KW-1185">Reference proteome</keyword>